<protein>
    <recommendedName>
        <fullName evidence="1">diguanylate cyclase</fullName>
        <ecNumber evidence="1">2.7.7.65</ecNumber>
    </recommendedName>
</protein>
<dbReference type="PANTHER" id="PTHR45138:SF9">
    <property type="entry name" value="DIGUANYLATE CYCLASE DGCM-RELATED"/>
    <property type="match status" value="1"/>
</dbReference>
<dbReference type="SUPFAM" id="SSF55073">
    <property type="entry name" value="Nucleotide cyclase"/>
    <property type="match status" value="1"/>
</dbReference>
<organism evidence="5 6">
    <name type="scientific">Candidatus Desulfatifera sulfidica</name>
    <dbReference type="NCBI Taxonomy" id="2841691"/>
    <lineage>
        <taxon>Bacteria</taxon>
        <taxon>Pseudomonadati</taxon>
        <taxon>Thermodesulfobacteriota</taxon>
        <taxon>Desulfobulbia</taxon>
        <taxon>Desulfobulbales</taxon>
        <taxon>Desulfobulbaceae</taxon>
        <taxon>Candidatus Desulfatifera</taxon>
    </lineage>
</organism>
<dbReference type="GO" id="GO:0005886">
    <property type="term" value="C:plasma membrane"/>
    <property type="evidence" value="ECO:0007669"/>
    <property type="project" value="TreeGrafter"/>
</dbReference>
<feature type="domain" description="GGDEF" evidence="4">
    <location>
        <begin position="404"/>
        <end position="536"/>
    </location>
</feature>
<evidence type="ECO:0000313" key="6">
    <source>
        <dbReference type="Proteomes" id="UP000599024"/>
    </source>
</evidence>
<dbReference type="SMART" id="SM00267">
    <property type="entry name" value="GGDEF"/>
    <property type="match status" value="1"/>
</dbReference>
<evidence type="ECO:0000256" key="2">
    <source>
        <dbReference type="ARBA" id="ARBA00034247"/>
    </source>
</evidence>
<comment type="catalytic activity">
    <reaction evidence="2">
        <text>2 GTP = 3',3'-c-di-GMP + 2 diphosphate</text>
        <dbReference type="Rhea" id="RHEA:24898"/>
        <dbReference type="ChEBI" id="CHEBI:33019"/>
        <dbReference type="ChEBI" id="CHEBI:37565"/>
        <dbReference type="ChEBI" id="CHEBI:58805"/>
        <dbReference type="EC" id="2.7.7.65"/>
    </reaction>
</comment>
<dbReference type="InterPro" id="IPR000160">
    <property type="entry name" value="GGDEF_dom"/>
</dbReference>
<sequence>MKKQTQIFLYLSALLLTMHCLFVVTNYFSARQAAQQAVHDQGVQLRSQFELALEMAGSSMQQMATFVAQDETVQQLFLRGKEAVEAEGGGPGGMLAAVARQNLYDVIGERWLEVQKDYDARQLHFHLGPGSVSFLRVHKLSKFGDRMDDVRHTIVDANKFLLPTKGFETGRVYSGIRGVVPMFAAHPETDAQIHVGALEAGTSFALLLEKMEQLTGVHFGVMLTREHMVENMWPDFIRNHLEKNPPIGNFVLEESRYSEEIRHFTGNSLGLDLLQTAGTEVLPMNGQMYGVTSFPLRDYRGTVVPEREPVGMVLAWQDVTAIVDSYKRTTWNQVILAVCSFLLFELVLYYSMIYVTGRLEKTIQEQVGVIKEMAIRDQLTGLYNRHILADMFAQVQSQSNRSSVPFSMVMLDLDFFKKINDTHGHVKGDEVLAWLGQFITEQTRQNDIAFRFGGEEFMLLLAETRKREALHVCERIRRELARSSVAQLPVGCVTISVGLTACRLDEKDTFDSMSKRADAALYAAKDLGRNRVEVMG</sequence>
<comment type="caution">
    <text evidence="5">The sequence shown here is derived from an EMBL/GenBank/DDBJ whole genome shotgun (WGS) entry which is preliminary data.</text>
</comment>
<dbReference type="Gene3D" id="3.30.70.270">
    <property type="match status" value="1"/>
</dbReference>
<dbReference type="GO" id="GO:0052621">
    <property type="term" value="F:diguanylate cyclase activity"/>
    <property type="evidence" value="ECO:0007669"/>
    <property type="project" value="UniProtKB-EC"/>
</dbReference>
<dbReference type="InterPro" id="IPR043128">
    <property type="entry name" value="Rev_trsase/Diguanyl_cyclase"/>
</dbReference>
<keyword evidence="3" id="KW-1133">Transmembrane helix</keyword>
<accession>A0A8J6NA93</accession>
<dbReference type="PANTHER" id="PTHR45138">
    <property type="entry name" value="REGULATORY COMPONENTS OF SENSORY TRANSDUCTION SYSTEM"/>
    <property type="match status" value="1"/>
</dbReference>
<dbReference type="AlphaFoldDB" id="A0A8J6NA93"/>
<dbReference type="Proteomes" id="UP000599024">
    <property type="component" value="Unassembled WGS sequence"/>
</dbReference>
<dbReference type="InterPro" id="IPR029787">
    <property type="entry name" value="Nucleotide_cyclase"/>
</dbReference>
<proteinExistence type="predicted"/>
<dbReference type="EMBL" id="JACNLK010000031">
    <property type="protein sequence ID" value="MBC8208204.1"/>
    <property type="molecule type" value="Genomic_DNA"/>
</dbReference>
<dbReference type="FunFam" id="3.30.70.270:FF:000001">
    <property type="entry name" value="Diguanylate cyclase domain protein"/>
    <property type="match status" value="1"/>
</dbReference>
<dbReference type="NCBIfam" id="TIGR00254">
    <property type="entry name" value="GGDEF"/>
    <property type="match status" value="1"/>
</dbReference>
<evidence type="ECO:0000313" key="5">
    <source>
        <dbReference type="EMBL" id="MBC8208204.1"/>
    </source>
</evidence>
<dbReference type="CDD" id="cd01949">
    <property type="entry name" value="GGDEF"/>
    <property type="match status" value="1"/>
</dbReference>
<dbReference type="InterPro" id="IPR050469">
    <property type="entry name" value="Diguanylate_Cyclase"/>
</dbReference>
<evidence type="ECO:0000256" key="1">
    <source>
        <dbReference type="ARBA" id="ARBA00012528"/>
    </source>
</evidence>
<evidence type="ECO:0000259" key="4">
    <source>
        <dbReference type="PROSITE" id="PS50887"/>
    </source>
</evidence>
<dbReference type="InterPro" id="IPR029150">
    <property type="entry name" value="dCache_3"/>
</dbReference>
<feature type="transmembrane region" description="Helical" evidence="3">
    <location>
        <begin position="7"/>
        <end position="28"/>
    </location>
</feature>
<dbReference type="PROSITE" id="PS50887">
    <property type="entry name" value="GGDEF"/>
    <property type="match status" value="1"/>
</dbReference>
<keyword evidence="3" id="KW-0812">Transmembrane</keyword>
<name>A0A8J6NA93_9BACT</name>
<dbReference type="GO" id="GO:0043709">
    <property type="term" value="P:cell adhesion involved in single-species biofilm formation"/>
    <property type="evidence" value="ECO:0007669"/>
    <property type="project" value="TreeGrafter"/>
</dbReference>
<gene>
    <name evidence="5" type="ORF">H8E79_03420</name>
</gene>
<evidence type="ECO:0000256" key="3">
    <source>
        <dbReference type="SAM" id="Phobius"/>
    </source>
</evidence>
<keyword evidence="3" id="KW-0472">Membrane</keyword>
<dbReference type="EC" id="2.7.7.65" evidence="1"/>
<dbReference type="GO" id="GO:1902201">
    <property type="term" value="P:negative regulation of bacterial-type flagellum-dependent cell motility"/>
    <property type="evidence" value="ECO:0007669"/>
    <property type="project" value="TreeGrafter"/>
</dbReference>
<dbReference type="Pfam" id="PF00990">
    <property type="entry name" value="GGDEF"/>
    <property type="match status" value="1"/>
</dbReference>
<dbReference type="Pfam" id="PF14827">
    <property type="entry name" value="dCache_3"/>
    <property type="match status" value="1"/>
</dbReference>
<reference evidence="5 6" key="1">
    <citation type="submission" date="2020-08" db="EMBL/GenBank/DDBJ databases">
        <title>Bridging the membrane lipid divide: bacteria of the FCB group superphylum have the potential to synthesize archaeal ether lipids.</title>
        <authorList>
            <person name="Villanueva L."/>
            <person name="Von Meijenfeldt F.A.B."/>
            <person name="Westbye A.B."/>
            <person name="Yadav S."/>
            <person name="Hopmans E.C."/>
            <person name="Dutilh B.E."/>
            <person name="Sinninghe Damste J.S."/>
        </authorList>
    </citation>
    <scope>NUCLEOTIDE SEQUENCE [LARGE SCALE GENOMIC DNA]</scope>
    <source>
        <strain evidence="5">NIOZ-UU81</strain>
    </source>
</reference>